<dbReference type="CDD" id="cd04647">
    <property type="entry name" value="LbH_MAT_like"/>
    <property type="match status" value="1"/>
</dbReference>
<accession>A0AB37DK49</accession>
<keyword evidence="1" id="KW-0012">Acyltransferase</keyword>
<dbReference type="InterPro" id="IPR001451">
    <property type="entry name" value="Hexapep"/>
</dbReference>
<organism evidence="1 2">
    <name type="scientific">Lactobacillus crispatus</name>
    <dbReference type="NCBI Taxonomy" id="47770"/>
    <lineage>
        <taxon>Bacteria</taxon>
        <taxon>Bacillati</taxon>
        <taxon>Bacillota</taxon>
        <taxon>Bacilli</taxon>
        <taxon>Lactobacillales</taxon>
        <taxon>Lactobacillaceae</taxon>
        <taxon>Lactobacillus</taxon>
    </lineage>
</organism>
<reference evidence="1 2" key="1">
    <citation type="submission" date="2019-12" db="EMBL/GenBank/DDBJ databases">
        <title>Complete Genome Sequences of Lactobacillus strains, C25 and P38, Isolated from Chicken Cecum.</title>
        <authorList>
            <person name="Hassan H.M."/>
            <person name="Mendoza M."/>
            <person name="Rezvani M."/>
            <person name="Koci M.D."/>
            <person name="Dickey A.N."/>
            <person name="Scholl E.H."/>
        </authorList>
    </citation>
    <scope>NUCLEOTIDE SEQUENCE [LARGE SCALE GENOMIC DNA]</scope>
    <source>
        <strain evidence="1 2">C25</strain>
    </source>
</reference>
<dbReference type="Gene3D" id="2.160.10.10">
    <property type="entry name" value="Hexapeptide repeat proteins"/>
    <property type="match status" value="1"/>
</dbReference>
<sequence length="165" mass="18785">MFIMFIINRVNMTVKRLIQKFYYKIIFGNKVLFGDNFRSRGKFSLFIDKNGSIIFGKNVFLNNDFSANSQNKIEIGDNCIFGENVKMYDHNHIFVDKNAPISEQGFNTDPIKIGKNCWIGSNVTILKGVQVGDNCVIGANCLIYKDIPSNSVVKLKEQLSISERK</sequence>
<dbReference type="GO" id="GO:0016746">
    <property type="term" value="F:acyltransferase activity"/>
    <property type="evidence" value="ECO:0007669"/>
    <property type="project" value="UniProtKB-KW"/>
</dbReference>
<protein>
    <submittedName>
        <fullName evidence="1">Acyltransferase</fullName>
    </submittedName>
</protein>
<dbReference type="EMBL" id="CP047142">
    <property type="protein sequence ID" value="QHQ68705.1"/>
    <property type="molecule type" value="Genomic_DNA"/>
</dbReference>
<evidence type="ECO:0000313" key="2">
    <source>
        <dbReference type="Proteomes" id="UP000464915"/>
    </source>
</evidence>
<dbReference type="Proteomes" id="UP000464915">
    <property type="component" value="Chromosome"/>
</dbReference>
<dbReference type="InterPro" id="IPR011004">
    <property type="entry name" value="Trimer_LpxA-like_sf"/>
</dbReference>
<dbReference type="SUPFAM" id="SSF51161">
    <property type="entry name" value="Trimeric LpxA-like enzymes"/>
    <property type="match status" value="1"/>
</dbReference>
<proteinExistence type="predicted"/>
<dbReference type="PANTHER" id="PTHR23416">
    <property type="entry name" value="SIALIC ACID SYNTHASE-RELATED"/>
    <property type="match status" value="1"/>
</dbReference>
<dbReference type="Pfam" id="PF14602">
    <property type="entry name" value="Hexapep_2"/>
    <property type="match status" value="1"/>
</dbReference>
<gene>
    <name evidence="1" type="ORF">GSR61_09250</name>
</gene>
<dbReference type="AlphaFoldDB" id="A0AB37DK49"/>
<evidence type="ECO:0000313" key="1">
    <source>
        <dbReference type="EMBL" id="QHQ68705.1"/>
    </source>
</evidence>
<dbReference type="PANTHER" id="PTHR23416:SF78">
    <property type="entry name" value="LIPOPOLYSACCHARIDE BIOSYNTHESIS O-ACETYL TRANSFERASE WBBJ-RELATED"/>
    <property type="match status" value="1"/>
</dbReference>
<keyword evidence="1" id="KW-0808">Transferase</keyword>
<dbReference type="InterPro" id="IPR051159">
    <property type="entry name" value="Hexapeptide_acetyltransf"/>
</dbReference>
<name>A0AB37DK49_9LACO</name>